<evidence type="ECO:0000256" key="3">
    <source>
        <dbReference type="ARBA" id="ARBA00022598"/>
    </source>
</evidence>
<evidence type="ECO:0000256" key="1">
    <source>
        <dbReference type="ARBA" id="ARBA00001947"/>
    </source>
</evidence>
<dbReference type="OrthoDB" id="438179at2759"/>
<keyword evidence="7" id="KW-0067">ATP-binding</keyword>
<evidence type="ECO:0000256" key="2">
    <source>
        <dbReference type="ARBA" id="ARBA00012832"/>
    </source>
</evidence>
<sequence>MGHARSYVSFDIVRRVMQDYFGYDVNYVMNITDIDDKIIKRARQKYLLKAYLEKDVSLEQLITEIISAIKQYKQKFEEESSPDKKKMMQQVLTIVDAAASEFEAALKSSDQAKIELAKNMLLLEAADVLAEWLDTAQGATVTDHSIFSAHAKFYEEDFYKDMASLNVLPPNTVTRVSEYIDEIIDFVKQIIVNGYAYVSNGSVYFDTIAFNASPNHTYGKLIPEAVADTKMMQQGMREGEGELSVSEERFKEKRHVSDFALWKASKPGEPSWQSPWGAGRPGWHIECSVMASHICGKVLDIHSGGFDLKFPHHDNEIAQSEAYFGHNQWVNYFLHTGTLKIAGLKMSKSLKNFITIKNALKSYTARQLRIFFLFHNWSDSVDYSIVSMERAIQFEKFCNEFFLTVSHYLREYLCSSSGTIAFRKYGPLEMNLQNTFASFKQGIHEALCNSIDTFSVIQMLRNIISDVNVYITKCAFEVVTPNCPLLRDIAIYVTRMLKIFGVISGDDEIGFSDSNDKGNTANKEEMVMPYLKVLTDFRGKVRDYARVNSLDSLLEECDKLRDSILPNIGVRLEDRQDHTVVKLVDRETLLKEQEQQRQLEEQKRAEKERIKAELAAQKMEKESRKKIPPTEMFLQETNKYSKFDEQGIPTHDANGELLSKKARKKLEKLYEIQQKKYNEYLSEVGQHATS</sequence>
<evidence type="ECO:0000256" key="9">
    <source>
        <dbReference type="ARBA" id="ARBA00023146"/>
    </source>
</evidence>
<dbReference type="InterPro" id="IPR015803">
    <property type="entry name" value="Cys-tRNA-ligase"/>
</dbReference>
<dbReference type="AlphaFoldDB" id="A0A183IRH3"/>
<keyword evidence="6" id="KW-0862">Zinc</keyword>
<name>A0A183IRH3_9BILA</name>
<keyword evidence="3" id="KW-0436">Ligase</keyword>
<evidence type="ECO:0000256" key="8">
    <source>
        <dbReference type="ARBA" id="ARBA00022917"/>
    </source>
</evidence>
<evidence type="ECO:0000313" key="14">
    <source>
        <dbReference type="EMBL" id="VDP09540.1"/>
    </source>
</evidence>
<evidence type="ECO:0000313" key="15">
    <source>
        <dbReference type="Proteomes" id="UP000270296"/>
    </source>
</evidence>
<keyword evidence="4" id="KW-0479">Metal-binding</keyword>
<organism evidence="16">
    <name type="scientific">Soboliphyme baturini</name>
    <dbReference type="NCBI Taxonomy" id="241478"/>
    <lineage>
        <taxon>Eukaryota</taxon>
        <taxon>Metazoa</taxon>
        <taxon>Ecdysozoa</taxon>
        <taxon>Nematoda</taxon>
        <taxon>Enoplea</taxon>
        <taxon>Dorylaimia</taxon>
        <taxon>Dioctophymatida</taxon>
        <taxon>Dioctophymatoidea</taxon>
        <taxon>Soboliphymatidae</taxon>
        <taxon>Soboliphyme</taxon>
    </lineage>
</organism>
<evidence type="ECO:0000256" key="10">
    <source>
        <dbReference type="ARBA" id="ARBA00031499"/>
    </source>
</evidence>
<keyword evidence="15" id="KW-1185">Reference proteome</keyword>
<evidence type="ECO:0000259" key="13">
    <source>
        <dbReference type="Pfam" id="PF01406"/>
    </source>
</evidence>
<dbReference type="InterPro" id="IPR024909">
    <property type="entry name" value="Cys-tRNA/MSH_ligase"/>
</dbReference>
<dbReference type="EMBL" id="UZAM01009578">
    <property type="protein sequence ID" value="VDP09540.1"/>
    <property type="molecule type" value="Genomic_DNA"/>
</dbReference>
<evidence type="ECO:0000256" key="7">
    <source>
        <dbReference type="ARBA" id="ARBA00022840"/>
    </source>
</evidence>
<keyword evidence="8" id="KW-0648">Protein biosynthesis</keyword>
<feature type="coiled-coil region" evidence="12">
    <location>
        <begin position="583"/>
        <end position="622"/>
    </location>
</feature>
<keyword evidence="5" id="KW-0547">Nucleotide-binding</keyword>
<evidence type="ECO:0000256" key="6">
    <source>
        <dbReference type="ARBA" id="ARBA00022833"/>
    </source>
</evidence>
<dbReference type="SUPFAM" id="SSF47323">
    <property type="entry name" value="Anticodon-binding domain of a subclass of class I aminoacyl-tRNA synthetases"/>
    <property type="match status" value="1"/>
</dbReference>
<evidence type="ECO:0000256" key="11">
    <source>
        <dbReference type="ARBA" id="ARBA00039362"/>
    </source>
</evidence>
<dbReference type="InterPro" id="IPR014729">
    <property type="entry name" value="Rossmann-like_a/b/a_fold"/>
</dbReference>
<dbReference type="Pfam" id="PF01406">
    <property type="entry name" value="tRNA-synt_1e"/>
    <property type="match status" value="1"/>
</dbReference>
<evidence type="ECO:0000256" key="5">
    <source>
        <dbReference type="ARBA" id="ARBA00022741"/>
    </source>
</evidence>
<evidence type="ECO:0000313" key="16">
    <source>
        <dbReference type="WBParaSite" id="SBAD_0000646301-mRNA-1"/>
    </source>
</evidence>
<keyword evidence="12" id="KW-0175">Coiled coil</keyword>
<dbReference type="PANTHER" id="PTHR10890">
    <property type="entry name" value="CYSTEINYL-TRNA SYNTHETASE"/>
    <property type="match status" value="1"/>
</dbReference>
<dbReference type="PRINTS" id="PR00983">
    <property type="entry name" value="TRNASYNTHCYS"/>
</dbReference>
<dbReference type="SUPFAM" id="SSF52374">
    <property type="entry name" value="Nucleotidylyl transferase"/>
    <property type="match status" value="1"/>
</dbReference>
<dbReference type="Proteomes" id="UP000270296">
    <property type="component" value="Unassembled WGS sequence"/>
</dbReference>
<proteinExistence type="predicted"/>
<dbReference type="GO" id="GO:0005737">
    <property type="term" value="C:cytoplasm"/>
    <property type="evidence" value="ECO:0007669"/>
    <property type="project" value="TreeGrafter"/>
</dbReference>
<dbReference type="GO" id="GO:0005524">
    <property type="term" value="F:ATP binding"/>
    <property type="evidence" value="ECO:0007669"/>
    <property type="project" value="UniProtKB-KW"/>
</dbReference>
<dbReference type="GO" id="GO:0046872">
    <property type="term" value="F:metal ion binding"/>
    <property type="evidence" value="ECO:0007669"/>
    <property type="project" value="UniProtKB-KW"/>
</dbReference>
<comment type="cofactor">
    <cofactor evidence="1">
        <name>Zn(2+)</name>
        <dbReference type="ChEBI" id="CHEBI:29105"/>
    </cofactor>
</comment>
<evidence type="ECO:0000256" key="4">
    <source>
        <dbReference type="ARBA" id="ARBA00022723"/>
    </source>
</evidence>
<protein>
    <recommendedName>
        <fullName evidence="11">Cysteine--tRNA ligase, cytoplasmic</fullName>
        <ecNumber evidence="2">6.1.1.16</ecNumber>
    </recommendedName>
    <alternativeName>
        <fullName evidence="10">Cysteinyl-tRNA synthetase</fullName>
    </alternativeName>
</protein>
<gene>
    <name evidence="14" type="ORF">SBAD_LOCUS6220</name>
</gene>
<dbReference type="PANTHER" id="PTHR10890:SF3">
    <property type="entry name" value="CYSTEINE--TRNA LIGASE, CYTOPLASMIC"/>
    <property type="match status" value="1"/>
</dbReference>
<accession>A0A183IRH3</accession>
<dbReference type="GO" id="GO:0006423">
    <property type="term" value="P:cysteinyl-tRNA aminoacylation"/>
    <property type="evidence" value="ECO:0007669"/>
    <property type="project" value="InterPro"/>
</dbReference>
<dbReference type="GO" id="GO:0004817">
    <property type="term" value="F:cysteine-tRNA ligase activity"/>
    <property type="evidence" value="ECO:0007669"/>
    <property type="project" value="UniProtKB-EC"/>
</dbReference>
<dbReference type="Gene3D" id="3.40.50.620">
    <property type="entry name" value="HUPs"/>
    <property type="match status" value="1"/>
</dbReference>
<reference evidence="16" key="1">
    <citation type="submission" date="2016-06" db="UniProtKB">
        <authorList>
            <consortium name="WormBaseParasite"/>
        </authorList>
    </citation>
    <scope>IDENTIFICATION</scope>
</reference>
<reference evidence="14 15" key="2">
    <citation type="submission" date="2018-11" db="EMBL/GenBank/DDBJ databases">
        <authorList>
            <consortium name="Pathogen Informatics"/>
        </authorList>
    </citation>
    <scope>NUCLEOTIDE SEQUENCE [LARGE SCALE GENOMIC DNA]</scope>
</reference>
<dbReference type="InterPro" id="IPR032678">
    <property type="entry name" value="tRNA-synt_1_cat_dom"/>
</dbReference>
<dbReference type="WBParaSite" id="SBAD_0000646301-mRNA-1">
    <property type="protein sequence ID" value="SBAD_0000646301-mRNA-1"/>
    <property type="gene ID" value="SBAD_0000646301"/>
</dbReference>
<dbReference type="InterPro" id="IPR009080">
    <property type="entry name" value="tRNAsynth_Ia_anticodon-bd"/>
</dbReference>
<keyword evidence="9" id="KW-0030">Aminoacyl-tRNA synthetase</keyword>
<feature type="domain" description="tRNA synthetases class I catalytic" evidence="13">
    <location>
        <begin position="1"/>
        <end position="391"/>
    </location>
</feature>
<dbReference type="EC" id="6.1.1.16" evidence="2"/>
<dbReference type="NCBIfam" id="TIGR00435">
    <property type="entry name" value="cysS"/>
    <property type="match status" value="1"/>
</dbReference>
<evidence type="ECO:0000256" key="12">
    <source>
        <dbReference type="SAM" id="Coils"/>
    </source>
</evidence>
<dbReference type="FunFam" id="3.40.50.620:FF:000027">
    <property type="entry name" value="Cysteine--tRNA ligase, cytoplasmic"/>
    <property type="match status" value="1"/>
</dbReference>